<dbReference type="InterPro" id="IPR024775">
    <property type="entry name" value="DinB-like"/>
</dbReference>
<gene>
    <name evidence="2" type="ORF">A3860_32275</name>
</gene>
<dbReference type="OrthoDB" id="9814103at2"/>
<comment type="caution">
    <text evidence="2">The sequence shown here is derived from an EMBL/GenBank/DDBJ whole genome shotgun (WGS) entry which is preliminary data.</text>
</comment>
<dbReference type="Pfam" id="PF12867">
    <property type="entry name" value="DinB_2"/>
    <property type="match status" value="1"/>
</dbReference>
<organism evidence="2 3">
    <name type="scientific">Niastella vici</name>
    <dbReference type="NCBI Taxonomy" id="1703345"/>
    <lineage>
        <taxon>Bacteria</taxon>
        <taxon>Pseudomonadati</taxon>
        <taxon>Bacteroidota</taxon>
        <taxon>Chitinophagia</taxon>
        <taxon>Chitinophagales</taxon>
        <taxon>Chitinophagaceae</taxon>
        <taxon>Niastella</taxon>
    </lineage>
</organism>
<dbReference type="AlphaFoldDB" id="A0A1V9FQZ5"/>
<evidence type="ECO:0000313" key="3">
    <source>
        <dbReference type="Proteomes" id="UP000192796"/>
    </source>
</evidence>
<dbReference type="SUPFAM" id="SSF109854">
    <property type="entry name" value="DinB/YfiT-like putative metalloenzymes"/>
    <property type="match status" value="1"/>
</dbReference>
<dbReference type="InterPro" id="IPR034660">
    <property type="entry name" value="DinB/YfiT-like"/>
</dbReference>
<reference evidence="2 3" key="1">
    <citation type="submission" date="2016-03" db="EMBL/GenBank/DDBJ databases">
        <title>Niastella vici sp. nov., isolated from farmland soil.</title>
        <authorList>
            <person name="Chen L."/>
            <person name="Wang D."/>
            <person name="Yang S."/>
            <person name="Wang G."/>
        </authorList>
    </citation>
    <scope>NUCLEOTIDE SEQUENCE [LARGE SCALE GENOMIC DNA]</scope>
    <source>
        <strain evidence="2 3">DJ57</strain>
    </source>
</reference>
<name>A0A1V9FQZ5_9BACT</name>
<sequence>MNLPQQLATHFKTVYFGGNWTAVDLKNTLADVNWQQATTQIYRCNTIATLVFHMNYYVSNVLKVFQGQPLDAHDKDSFVHAPIESEEDWEKLLQKFWADAEAFISQIEKLPESKLDEIFVNEKYGNYHRNIQGIVEHNHYHLGQIVLLKKIMSQLDE</sequence>
<feature type="domain" description="DinB-like" evidence="1">
    <location>
        <begin position="30"/>
        <end position="144"/>
    </location>
</feature>
<evidence type="ECO:0000313" key="2">
    <source>
        <dbReference type="EMBL" id="OQP60738.1"/>
    </source>
</evidence>
<evidence type="ECO:0000259" key="1">
    <source>
        <dbReference type="Pfam" id="PF12867"/>
    </source>
</evidence>
<dbReference type="Gene3D" id="1.20.120.450">
    <property type="entry name" value="dinb family like domain"/>
    <property type="match status" value="1"/>
</dbReference>
<protein>
    <recommendedName>
        <fullName evidence="1">DinB-like domain-containing protein</fullName>
    </recommendedName>
</protein>
<dbReference type="RefSeq" id="WP_081152638.1">
    <property type="nucleotide sequence ID" value="NZ_LVYD01000059.1"/>
</dbReference>
<dbReference type="EMBL" id="LVYD01000059">
    <property type="protein sequence ID" value="OQP60738.1"/>
    <property type="molecule type" value="Genomic_DNA"/>
</dbReference>
<dbReference type="STRING" id="1703345.A3860_32275"/>
<keyword evidence="3" id="KW-1185">Reference proteome</keyword>
<accession>A0A1V9FQZ5</accession>
<dbReference type="Proteomes" id="UP000192796">
    <property type="component" value="Unassembled WGS sequence"/>
</dbReference>
<proteinExistence type="predicted"/>